<reference evidence="2" key="1">
    <citation type="submission" date="2021-01" db="EMBL/GenBank/DDBJ databases">
        <authorList>
            <person name="Zahm M."/>
            <person name="Roques C."/>
            <person name="Cabau C."/>
            <person name="Klopp C."/>
            <person name="Donnadieu C."/>
            <person name="Jouanno E."/>
            <person name="Lampietro C."/>
            <person name="Louis A."/>
            <person name="Herpin A."/>
            <person name="Echchiki A."/>
            <person name="Berthelot C."/>
            <person name="Parey E."/>
            <person name="Roest-Crollius H."/>
            <person name="Braasch I."/>
            <person name="Postlethwait J."/>
            <person name="Bobe J."/>
            <person name="Montfort J."/>
            <person name="Bouchez O."/>
            <person name="Begum T."/>
            <person name="Mejri S."/>
            <person name="Adams A."/>
            <person name="Chen W.-J."/>
            <person name="Guiguen Y."/>
        </authorList>
    </citation>
    <scope>NUCLEOTIDE SEQUENCE</scope>
    <source>
        <strain evidence="2">YG-15Mar2019-1</strain>
        <tissue evidence="2">Brain</tissue>
    </source>
</reference>
<proteinExistence type="predicted"/>
<accession>A0A9D3T6F3</accession>
<name>A0A9D3T6F3_MEGAT</name>
<evidence type="ECO:0000313" key="2">
    <source>
        <dbReference type="EMBL" id="KAG7462808.1"/>
    </source>
</evidence>
<sequence>MEKLKTLCDAAKDGTQKVSTTKLLSFTFVPVVRRLPIRNEVREKKGSPARTSNEHLGGSKEREAEETMSEDGVFKAEVVYISGDSEEGAARGRWAELAKDETAYRQEAQSQLKLPTVHMTQRQPTSLLISAPSENKVHLFHNTAHTLTPAALEITQNKDQSNIFSNQVPEKRDRMTLISAPRVAHSTELFATPASSKESVLSEDCSALHALSSEGSPVSLSRTVSPCSSIRSGAFSPSVIRVKRHSLVSGSSLLQKLPSCLSLASESPSPSPCPLSPSMGRAWHRPPPTQLSLLTAILRKGRLPILSPTLQRAYSPCWPITAASLSSCSACLAASKLGSLYQRVSEAQCQHAMEEPKMDPERAQWPVSESLKCLTPPPSPDLTEVTSIDPHVRSLSQSAKLASVKHSAEPSQRVTSPPFQSHTASPICPPANVKTAPAGQRNFSQPINTEVTLSQASNPVLSSSFSRLRSMSPKTSSLTCCSKGDCPALSPVPKVTFSSVPRCKEVICPSTLQNGIKGPQAAERQYSRSPACQLSPPPRASSFSPSLCISPHFHRSPSPRPNSPSSTPECLTLSPSPVPSNRDLSPSPSLSVSSTPSPIPKSGADRVGKKRKSQLYKIKSSYKALAAIPTNTLLLEQQAIDDEVEKEGSPVDSTDKDSVLETHVEMCSPAQLRQQSEELYAAIDQVLQDPLPMRRSQSAPLSLMTSMEREAPKRFTSLPRSAGRETKYATFHLQTPGSAERSLTRPGVIRPVTVIQKLTEEEGEEEYHPNPFQQYLEEMADDQQHKPQHAIMTIHENEALSSNELASRQMGRSAKATGDCRSPGSPRPCEEETPPKEVPLLLITENEQSSSPLVTDGSSKSGPSSFNSGQVKMEVHETHI</sequence>
<evidence type="ECO:0000256" key="1">
    <source>
        <dbReference type="SAM" id="MobiDB-lite"/>
    </source>
</evidence>
<feature type="region of interest" description="Disordered" evidence="1">
    <location>
        <begin position="554"/>
        <end position="613"/>
    </location>
</feature>
<evidence type="ECO:0008006" key="4">
    <source>
        <dbReference type="Google" id="ProtNLM"/>
    </source>
</evidence>
<dbReference type="PANTHER" id="PTHR31514:SF1">
    <property type="entry name" value="MUSCULAR LMNA-INTERACTING PROTEIN"/>
    <property type="match status" value="1"/>
</dbReference>
<organism evidence="2 3">
    <name type="scientific">Megalops atlanticus</name>
    <name type="common">Tarpon</name>
    <name type="synonym">Clupea gigantea</name>
    <dbReference type="NCBI Taxonomy" id="7932"/>
    <lineage>
        <taxon>Eukaryota</taxon>
        <taxon>Metazoa</taxon>
        <taxon>Chordata</taxon>
        <taxon>Craniata</taxon>
        <taxon>Vertebrata</taxon>
        <taxon>Euteleostomi</taxon>
        <taxon>Actinopterygii</taxon>
        <taxon>Neopterygii</taxon>
        <taxon>Teleostei</taxon>
        <taxon>Elopiformes</taxon>
        <taxon>Megalopidae</taxon>
        <taxon>Megalops</taxon>
    </lineage>
</organism>
<evidence type="ECO:0000313" key="3">
    <source>
        <dbReference type="Proteomes" id="UP001046870"/>
    </source>
</evidence>
<dbReference type="AlphaFoldDB" id="A0A9D3T6F3"/>
<feature type="compositionally biased region" description="Polar residues" evidence="1">
    <location>
        <begin position="409"/>
        <end position="424"/>
    </location>
</feature>
<feature type="compositionally biased region" description="Low complexity" evidence="1">
    <location>
        <begin position="857"/>
        <end position="869"/>
    </location>
</feature>
<dbReference type="OrthoDB" id="9907594at2759"/>
<feature type="compositionally biased region" description="Low complexity" evidence="1">
    <location>
        <begin position="585"/>
        <end position="596"/>
    </location>
</feature>
<dbReference type="Proteomes" id="UP001046870">
    <property type="component" value="Chromosome 16"/>
</dbReference>
<keyword evidence="3" id="KW-1185">Reference proteome</keyword>
<protein>
    <recommendedName>
        <fullName evidence="4">Muscular LMNA-interacting protein</fullName>
    </recommendedName>
</protein>
<dbReference type="InterPro" id="IPR029331">
    <property type="entry name" value="MLIP"/>
</dbReference>
<feature type="region of interest" description="Disordered" evidence="1">
    <location>
        <begin position="40"/>
        <end position="69"/>
    </location>
</feature>
<comment type="caution">
    <text evidence="2">The sequence shown here is derived from an EMBL/GenBank/DDBJ whole genome shotgun (WGS) entry which is preliminary data.</text>
</comment>
<dbReference type="Pfam" id="PF15274">
    <property type="entry name" value="MLIP"/>
    <property type="match status" value="1"/>
</dbReference>
<dbReference type="EMBL" id="JAFDVH010000016">
    <property type="protein sequence ID" value="KAG7462808.1"/>
    <property type="molecule type" value="Genomic_DNA"/>
</dbReference>
<dbReference type="PANTHER" id="PTHR31514">
    <property type="entry name" value="MUSCULAR LMNA-INTERACTING PROTEIN MLIP"/>
    <property type="match status" value="1"/>
</dbReference>
<gene>
    <name evidence="2" type="ORF">MATL_G00188670</name>
</gene>
<feature type="region of interest" description="Disordered" evidence="1">
    <location>
        <begin position="514"/>
        <end position="538"/>
    </location>
</feature>
<feature type="region of interest" description="Disordered" evidence="1">
    <location>
        <begin position="399"/>
        <end position="427"/>
    </location>
</feature>
<feature type="region of interest" description="Disordered" evidence="1">
    <location>
        <begin position="805"/>
        <end position="880"/>
    </location>
</feature>